<dbReference type="Proteomes" id="UP000634136">
    <property type="component" value="Unassembled WGS sequence"/>
</dbReference>
<organism evidence="1 2">
    <name type="scientific">Senna tora</name>
    <dbReference type="NCBI Taxonomy" id="362788"/>
    <lineage>
        <taxon>Eukaryota</taxon>
        <taxon>Viridiplantae</taxon>
        <taxon>Streptophyta</taxon>
        <taxon>Embryophyta</taxon>
        <taxon>Tracheophyta</taxon>
        <taxon>Spermatophyta</taxon>
        <taxon>Magnoliopsida</taxon>
        <taxon>eudicotyledons</taxon>
        <taxon>Gunneridae</taxon>
        <taxon>Pentapetalae</taxon>
        <taxon>rosids</taxon>
        <taxon>fabids</taxon>
        <taxon>Fabales</taxon>
        <taxon>Fabaceae</taxon>
        <taxon>Caesalpinioideae</taxon>
        <taxon>Cassia clade</taxon>
        <taxon>Senna</taxon>
    </lineage>
</organism>
<dbReference type="EMBL" id="JAAIUW010000012">
    <property type="protein sequence ID" value="KAF7806353.1"/>
    <property type="molecule type" value="Genomic_DNA"/>
</dbReference>
<gene>
    <name evidence="1" type="ORF">G2W53_038514</name>
</gene>
<evidence type="ECO:0000313" key="1">
    <source>
        <dbReference type="EMBL" id="KAF7806353.1"/>
    </source>
</evidence>
<reference evidence="1" key="1">
    <citation type="submission" date="2020-09" db="EMBL/GenBank/DDBJ databases">
        <title>Genome-Enabled Discovery of Anthraquinone Biosynthesis in Senna tora.</title>
        <authorList>
            <person name="Kang S.-H."/>
            <person name="Pandey R.P."/>
            <person name="Lee C.-M."/>
            <person name="Sim J.-S."/>
            <person name="Jeong J.-T."/>
            <person name="Choi B.-S."/>
            <person name="Jung M."/>
            <person name="Ginzburg D."/>
            <person name="Zhao K."/>
            <person name="Won S.Y."/>
            <person name="Oh T.-J."/>
            <person name="Yu Y."/>
            <person name="Kim N.-H."/>
            <person name="Lee O.R."/>
            <person name="Lee T.-H."/>
            <person name="Bashyal P."/>
            <person name="Kim T.-S."/>
            <person name="Lee W.-H."/>
            <person name="Kawkins C."/>
            <person name="Kim C.-K."/>
            <person name="Kim J.S."/>
            <person name="Ahn B.O."/>
            <person name="Rhee S.Y."/>
            <person name="Sohng J.K."/>
        </authorList>
    </citation>
    <scope>NUCLEOTIDE SEQUENCE</scope>
    <source>
        <tissue evidence="1">Leaf</tissue>
    </source>
</reference>
<sequence>MGIAMMEDVNETIVEDLVEPH</sequence>
<keyword evidence="2" id="KW-1185">Reference proteome</keyword>
<accession>A0A834SP79</accession>
<protein>
    <submittedName>
        <fullName evidence="1">Uncharacterized protein</fullName>
    </submittedName>
</protein>
<comment type="caution">
    <text evidence="1">The sequence shown here is derived from an EMBL/GenBank/DDBJ whole genome shotgun (WGS) entry which is preliminary data.</text>
</comment>
<dbReference type="AlphaFoldDB" id="A0A834SP79"/>
<name>A0A834SP79_9FABA</name>
<proteinExistence type="predicted"/>
<evidence type="ECO:0000313" key="2">
    <source>
        <dbReference type="Proteomes" id="UP000634136"/>
    </source>
</evidence>